<evidence type="ECO:0000313" key="2">
    <source>
        <dbReference type="EMBL" id="QIK71821.1"/>
    </source>
</evidence>
<evidence type="ECO:0000313" key="3">
    <source>
        <dbReference type="Proteomes" id="UP000501058"/>
    </source>
</evidence>
<gene>
    <name evidence="2" type="ORF">G7070_05435</name>
</gene>
<dbReference type="AlphaFoldDB" id="A0A6G7Y5B8"/>
<evidence type="ECO:0000256" key="1">
    <source>
        <dbReference type="SAM" id="MobiDB-lite"/>
    </source>
</evidence>
<keyword evidence="3" id="KW-1185">Reference proteome</keyword>
<proteinExistence type="predicted"/>
<accession>A0A6G7Y5B8</accession>
<sequence length="201" mass="20060">MAAALALTGCGTPPWAEAPAASAPQSEAPAKVEPPSLFGPPPAAVVTPPPAVRTPPPVVDDLADGSVKREFKAGAMTVAVDYWSTRNRADWTPQAVKPLTLSVSAVGAGDLALGALAVQVERLTADGWVAVPDGTVTQPDVAAAPTIKAPASAGATVMVGAVEPGATALRYTFSYTVTAASRSAKVQAVGNDSLTIALVPG</sequence>
<feature type="compositionally biased region" description="Low complexity" evidence="1">
    <location>
        <begin position="13"/>
        <end position="29"/>
    </location>
</feature>
<organism evidence="2 3">
    <name type="scientific">Propioniciclava coleopterorum</name>
    <dbReference type="NCBI Taxonomy" id="2714937"/>
    <lineage>
        <taxon>Bacteria</taxon>
        <taxon>Bacillati</taxon>
        <taxon>Actinomycetota</taxon>
        <taxon>Actinomycetes</taxon>
        <taxon>Propionibacteriales</taxon>
        <taxon>Propionibacteriaceae</taxon>
        <taxon>Propioniciclava</taxon>
    </lineage>
</organism>
<dbReference type="EMBL" id="CP049865">
    <property type="protein sequence ID" value="QIK71821.1"/>
    <property type="molecule type" value="Genomic_DNA"/>
</dbReference>
<protein>
    <submittedName>
        <fullName evidence="2">Uncharacterized protein</fullName>
    </submittedName>
</protein>
<dbReference type="RefSeq" id="WP_166232591.1">
    <property type="nucleotide sequence ID" value="NZ_CP049865.1"/>
</dbReference>
<feature type="region of interest" description="Disordered" evidence="1">
    <location>
        <begin position="1"/>
        <end position="52"/>
    </location>
</feature>
<feature type="compositionally biased region" description="Pro residues" evidence="1">
    <location>
        <begin position="37"/>
        <end position="52"/>
    </location>
</feature>
<reference evidence="2 3" key="1">
    <citation type="submission" date="2020-03" db="EMBL/GenBank/DDBJ databases">
        <title>Propioniciclava sp. nov., isolated from Hydrophilus acuminatus.</title>
        <authorList>
            <person name="Hyun D.-W."/>
            <person name="Bae J.-W."/>
        </authorList>
    </citation>
    <scope>NUCLEOTIDE SEQUENCE [LARGE SCALE GENOMIC DNA]</scope>
    <source>
        <strain evidence="2 3">HDW11</strain>
    </source>
</reference>
<dbReference type="KEGG" id="prv:G7070_05435"/>
<dbReference type="Proteomes" id="UP000501058">
    <property type="component" value="Chromosome"/>
</dbReference>
<name>A0A6G7Y5B8_9ACTN</name>